<dbReference type="EMBL" id="CM009299">
    <property type="protein sequence ID" value="RQO96578.1"/>
    <property type="molecule type" value="Genomic_DNA"/>
</dbReference>
<accession>A0A3N7H347</accession>
<dbReference type="AlphaFoldDB" id="A0A3N7H347"/>
<sequence>MLNLPRDREVHLLSDTLTRYSPQGERARVQKHRKYRQHILSNYKPRHKELYKYECHAFLWSSISQSNQ</sequence>
<dbReference type="Proteomes" id="UP000006729">
    <property type="component" value="Chromosome 10"/>
</dbReference>
<protein>
    <submittedName>
        <fullName evidence="1">Uncharacterized protein</fullName>
    </submittedName>
</protein>
<gene>
    <name evidence="1" type="ORF">POPTR_010G117950</name>
</gene>
<organism evidence="1 2">
    <name type="scientific">Populus trichocarpa</name>
    <name type="common">Western balsam poplar</name>
    <name type="synonym">Populus balsamifera subsp. trichocarpa</name>
    <dbReference type="NCBI Taxonomy" id="3694"/>
    <lineage>
        <taxon>Eukaryota</taxon>
        <taxon>Viridiplantae</taxon>
        <taxon>Streptophyta</taxon>
        <taxon>Embryophyta</taxon>
        <taxon>Tracheophyta</taxon>
        <taxon>Spermatophyta</taxon>
        <taxon>Magnoliopsida</taxon>
        <taxon>eudicotyledons</taxon>
        <taxon>Gunneridae</taxon>
        <taxon>Pentapetalae</taxon>
        <taxon>rosids</taxon>
        <taxon>fabids</taxon>
        <taxon>Malpighiales</taxon>
        <taxon>Salicaceae</taxon>
        <taxon>Saliceae</taxon>
        <taxon>Populus</taxon>
    </lineage>
</organism>
<proteinExistence type="predicted"/>
<evidence type="ECO:0000313" key="2">
    <source>
        <dbReference type="Proteomes" id="UP000006729"/>
    </source>
</evidence>
<evidence type="ECO:0000313" key="1">
    <source>
        <dbReference type="EMBL" id="RQO96578.1"/>
    </source>
</evidence>
<dbReference type="InParanoid" id="A0A3N7H347"/>
<name>A0A3N7H347_POPTR</name>
<dbReference type="STRING" id="3694.A0A3N7H347"/>
<keyword evidence="2" id="KW-1185">Reference proteome</keyword>
<reference evidence="1 2" key="1">
    <citation type="journal article" date="2006" name="Science">
        <title>The genome of black cottonwood, Populus trichocarpa (Torr. &amp; Gray).</title>
        <authorList>
            <person name="Tuskan G.A."/>
            <person name="Difazio S."/>
            <person name="Jansson S."/>
            <person name="Bohlmann J."/>
            <person name="Grigoriev I."/>
            <person name="Hellsten U."/>
            <person name="Putnam N."/>
            <person name="Ralph S."/>
            <person name="Rombauts S."/>
            <person name="Salamov A."/>
            <person name="Schein J."/>
            <person name="Sterck L."/>
            <person name="Aerts A."/>
            <person name="Bhalerao R.R."/>
            <person name="Bhalerao R.P."/>
            <person name="Blaudez D."/>
            <person name="Boerjan W."/>
            <person name="Brun A."/>
            <person name="Brunner A."/>
            <person name="Busov V."/>
            <person name="Campbell M."/>
            <person name="Carlson J."/>
            <person name="Chalot M."/>
            <person name="Chapman J."/>
            <person name="Chen G.L."/>
            <person name="Cooper D."/>
            <person name="Coutinho P.M."/>
            <person name="Couturier J."/>
            <person name="Covert S."/>
            <person name="Cronk Q."/>
            <person name="Cunningham R."/>
            <person name="Davis J."/>
            <person name="Degroeve S."/>
            <person name="Dejardin A."/>
            <person name="Depamphilis C."/>
            <person name="Detter J."/>
            <person name="Dirks B."/>
            <person name="Dubchak I."/>
            <person name="Duplessis S."/>
            <person name="Ehlting J."/>
            <person name="Ellis B."/>
            <person name="Gendler K."/>
            <person name="Goodstein D."/>
            <person name="Gribskov M."/>
            <person name="Grimwood J."/>
            <person name="Groover A."/>
            <person name="Gunter L."/>
            <person name="Hamberger B."/>
            <person name="Heinze B."/>
            <person name="Helariutta Y."/>
            <person name="Henrissat B."/>
            <person name="Holligan D."/>
            <person name="Holt R."/>
            <person name="Huang W."/>
            <person name="Islam-Faridi N."/>
            <person name="Jones S."/>
            <person name="Jones-Rhoades M."/>
            <person name="Jorgensen R."/>
            <person name="Joshi C."/>
            <person name="Kangasjarvi J."/>
            <person name="Karlsson J."/>
            <person name="Kelleher C."/>
            <person name="Kirkpatrick R."/>
            <person name="Kirst M."/>
            <person name="Kohler A."/>
            <person name="Kalluri U."/>
            <person name="Larimer F."/>
            <person name="Leebens-Mack J."/>
            <person name="Leple J.C."/>
            <person name="Locascio P."/>
            <person name="Lou Y."/>
            <person name="Lucas S."/>
            <person name="Martin F."/>
            <person name="Montanini B."/>
            <person name="Napoli C."/>
            <person name="Nelson D.R."/>
            <person name="Nelson C."/>
            <person name="Nieminen K."/>
            <person name="Nilsson O."/>
            <person name="Pereda V."/>
            <person name="Peter G."/>
            <person name="Philippe R."/>
            <person name="Pilate G."/>
            <person name="Poliakov A."/>
            <person name="Razumovskaya J."/>
            <person name="Richardson P."/>
            <person name="Rinaldi C."/>
            <person name="Ritland K."/>
            <person name="Rouze P."/>
            <person name="Ryaboy D."/>
            <person name="Schmutz J."/>
            <person name="Schrader J."/>
            <person name="Segerman B."/>
            <person name="Shin H."/>
            <person name="Siddiqui A."/>
            <person name="Sterky F."/>
            <person name="Terry A."/>
            <person name="Tsai C.J."/>
            <person name="Uberbacher E."/>
            <person name="Unneberg P."/>
            <person name="Vahala J."/>
            <person name="Wall K."/>
            <person name="Wessler S."/>
            <person name="Yang G."/>
            <person name="Yin T."/>
            <person name="Douglas C."/>
            <person name="Marra M."/>
            <person name="Sandberg G."/>
            <person name="Van de Peer Y."/>
            <person name="Rokhsar D."/>
        </authorList>
    </citation>
    <scope>NUCLEOTIDE SEQUENCE [LARGE SCALE GENOMIC DNA]</scope>
    <source>
        <strain evidence="2">cv. Nisqually</strain>
    </source>
</reference>